<evidence type="ECO:0000256" key="2">
    <source>
        <dbReference type="SAM" id="MobiDB-lite"/>
    </source>
</evidence>
<dbReference type="OrthoDB" id="2193331at2759"/>
<dbReference type="EMBL" id="JH994098">
    <property type="protein sequence ID" value="ELQ73916.1"/>
    <property type="molecule type" value="Genomic_DNA"/>
</dbReference>
<gene>
    <name evidence="3" type="ORF">THOM_3194</name>
</gene>
<keyword evidence="1" id="KW-0175">Coiled coil</keyword>
<evidence type="ECO:0000313" key="4">
    <source>
        <dbReference type="Proteomes" id="UP000011185"/>
    </source>
</evidence>
<dbReference type="Proteomes" id="UP000011185">
    <property type="component" value="Unassembled WGS sequence"/>
</dbReference>
<dbReference type="HOGENOM" id="CLU_501161_0_0_1"/>
<protein>
    <submittedName>
        <fullName evidence="3">Nuclear pore complex, Nup98 component (Sc Nup145/Nup100/Nup116)</fullName>
    </submittedName>
</protein>
<feature type="non-terminal residue" evidence="3">
    <location>
        <position position="1"/>
    </location>
</feature>
<feature type="region of interest" description="Disordered" evidence="2">
    <location>
        <begin position="284"/>
        <end position="318"/>
    </location>
</feature>
<feature type="compositionally biased region" description="Polar residues" evidence="2">
    <location>
        <begin position="284"/>
        <end position="299"/>
    </location>
</feature>
<name>L7JS91_TRAHO</name>
<dbReference type="STRING" id="72359.L7JS91"/>
<feature type="compositionally biased region" description="Polar residues" evidence="2">
    <location>
        <begin position="306"/>
        <end position="315"/>
    </location>
</feature>
<dbReference type="VEuPathDB" id="MicrosporidiaDB:THOM_3194"/>
<accession>L7JS91</accession>
<proteinExistence type="predicted"/>
<dbReference type="InParanoid" id="L7JS91"/>
<dbReference type="AlphaFoldDB" id="L7JS91"/>
<keyword evidence="4" id="KW-1185">Reference proteome</keyword>
<sequence length="544" mass="56256">VSPFNMQNNDKKDTFFNLFPNNQQQNQRFSLGTGNKDNNTGLFTNTGSFGGAQGGTSGGLFGTGPGFGSQTNTGTGFMNNQGPMPSTNVGQTGGLFTAPATGSSGIGGPGSFGLSNAANTSGSLFGNTGTGAGQTTGGLFGTQAANTGTGTGQTTGGLFGTQAANAGTGTGQTTGGLFGTQTANQSAGTSSGLNTGPFSMPQTNTQQQSTAGLFSTPNQNDAGTTLFKTQPSVGTTNLFSAQPQATVPGGSLFGSTPQNTAGAASFGAQQGVAPYNTQGIAGTTISGPAQPATASSITGTMGGQTIGNVAQQPATSGPFGVAAPQPISTYGETTTKPGTIGASFPESKDSSAANAAFTNVFSPAKPVVTQPNTKQETSAIAQPSVNVPASTTSEAVDGNSYVDITSVPLNFRQKSFNEILTEISAELEKDVKFFKKKAEEVFAQDEKIIRARNTYVKLLDRLKAEEDKINELEENVEFLFKWLESMKIDDSVKYLNELEQCYDEFMDGVMQQKNIEDEIAGIINENMKLISIIDEDLEYMESMK</sequence>
<feature type="coiled-coil region" evidence="1">
    <location>
        <begin position="448"/>
        <end position="475"/>
    </location>
</feature>
<evidence type="ECO:0000256" key="1">
    <source>
        <dbReference type="SAM" id="Coils"/>
    </source>
</evidence>
<reference evidence="3 4" key="1">
    <citation type="journal article" date="2012" name="PLoS Pathog.">
        <title>The genome of the obligate intracellular parasite Trachipleistophora hominis: new insights into microsporidian genome dynamics and reductive evolution.</title>
        <authorList>
            <person name="Heinz E."/>
            <person name="Williams T.A."/>
            <person name="Nakjang S."/>
            <person name="Noel C.J."/>
            <person name="Swan D.C."/>
            <person name="Goldberg A.V."/>
            <person name="Harris S.R."/>
            <person name="Weinmaier T."/>
            <person name="Markert S."/>
            <person name="Becher D."/>
            <person name="Bernhardt J."/>
            <person name="Dagan T."/>
            <person name="Hacker C."/>
            <person name="Lucocq J.M."/>
            <person name="Schweder T."/>
            <person name="Rattei T."/>
            <person name="Hall N."/>
            <person name="Hirt R.P."/>
            <person name="Embley T.M."/>
        </authorList>
    </citation>
    <scope>NUCLEOTIDE SEQUENCE [LARGE SCALE GENOMIC DNA]</scope>
</reference>
<organism evidence="3 4">
    <name type="scientific">Trachipleistophora hominis</name>
    <name type="common">Microsporidian parasite</name>
    <dbReference type="NCBI Taxonomy" id="72359"/>
    <lineage>
        <taxon>Eukaryota</taxon>
        <taxon>Fungi</taxon>
        <taxon>Fungi incertae sedis</taxon>
        <taxon>Microsporidia</taxon>
        <taxon>Pleistophoridae</taxon>
        <taxon>Trachipleistophora</taxon>
    </lineage>
</organism>
<dbReference type="OMA" id="LEQCYDE"/>
<feature type="region of interest" description="Disordered" evidence="2">
    <location>
        <begin position="184"/>
        <end position="220"/>
    </location>
</feature>
<evidence type="ECO:0000313" key="3">
    <source>
        <dbReference type="EMBL" id="ELQ73916.1"/>
    </source>
</evidence>